<dbReference type="EMBL" id="DF820455">
    <property type="protein sequence ID" value="GAK49545.1"/>
    <property type="molecule type" value="Genomic_DNA"/>
</dbReference>
<evidence type="ECO:0000313" key="2">
    <source>
        <dbReference type="EMBL" id="GAK49545.1"/>
    </source>
</evidence>
<organism evidence="2">
    <name type="scientific">Candidatus Moduliflexus flocculans</name>
    <dbReference type="NCBI Taxonomy" id="1499966"/>
    <lineage>
        <taxon>Bacteria</taxon>
        <taxon>Candidatus Moduliflexota</taxon>
        <taxon>Candidatus Moduliflexia</taxon>
        <taxon>Candidatus Moduliflexales</taxon>
        <taxon>Candidatus Moduliflexaceae</taxon>
    </lineage>
</organism>
<accession>A0A0S6VV90</accession>
<dbReference type="Proteomes" id="UP000030700">
    <property type="component" value="Unassembled WGS sequence"/>
</dbReference>
<dbReference type="STRING" id="1499966.U14_00768"/>
<protein>
    <submittedName>
        <fullName evidence="2">Uncharacterized protein</fullName>
    </submittedName>
</protein>
<gene>
    <name evidence="2" type="ORF">U14_00768</name>
</gene>
<reference evidence="2" key="1">
    <citation type="journal article" date="2015" name="PeerJ">
        <title>First genomic representation of candidate bacterial phylum KSB3 points to enhanced environmental sensing as a trigger of wastewater bulking.</title>
        <authorList>
            <person name="Sekiguchi Y."/>
            <person name="Ohashi A."/>
            <person name="Parks D.H."/>
            <person name="Yamauchi T."/>
            <person name="Tyson G.W."/>
            <person name="Hugenholtz P."/>
        </authorList>
    </citation>
    <scope>NUCLEOTIDE SEQUENCE [LARGE SCALE GENOMIC DNA]</scope>
</reference>
<evidence type="ECO:0000256" key="1">
    <source>
        <dbReference type="SAM" id="SignalP"/>
    </source>
</evidence>
<sequence length="194" mass="20119">MLMPKIWRSRHFIFCCSVLLLAAGCGLSEMFGGSNAEKITEPCIELIPSATPTPIPAVVPIIPITPLPGKTPTPHPTPSQSCENAPGIVLICDGKPAEEIPITVITPPPLPTPSVVYYTITVAFASVPPTCGGSVSPFGSVSVPSGANAVFSVTIGACSSFSAYLDSSLFASGTSDTTLTIPNVTSNHSLLFWF</sequence>
<evidence type="ECO:0000313" key="3">
    <source>
        <dbReference type="Proteomes" id="UP000030700"/>
    </source>
</evidence>
<keyword evidence="1" id="KW-0732">Signal</keyword>
<dbReference type="PROSITE" id="PS51257">
    <property type="entry name" value="PROKAR_LIPOPROTEIN"/>
    <property type="match status" value="1"/>
</dbReference>
<proteinExistence type="predicted"/>
<keyword evidence="3" id="KW-1185">Reference proteome</keyword>
<name>A0A0S6VV90_9BACT</name>
<feature type="signal peptide" evidence="1">
    <location>
        <begin position="1"/>
        <end position="22"/>
    </location>
</feature>
<dbReference type="AlphaFoldDB" id="A0A0S6VV90"/>
<feature type="chain" id="PRO_5006631466" evidence="1">
    <location>
        <begin position="23"/>
        <end position="194"/>
    </location>
</feature>
<dbReference type="HOGENOM" id="CLU_1308103_0_0_0"/>